<dbReference type="Pfam" id="PF21102">
    <property type="entry name" value="DprA_N"/>
    <property type="match status" value="1"/>
</dbReference>
<name>A0A7L5BSJ3_9RHOB</name>
<dbReference type="InterPro" id="IPR041614">
    <property type="entry name" value="DprA_WH"/>
</dbReference>
<evidence type="ECO:0000313" key="4">
    <source>
        <dbReference type="EMBL" id="QIE54350.1"/>
    </source>
</evidence>
<dbReference type="NCBIfam" id="TIGR00732">
    <property type="entry name" value="dprA"/>
    <property type="match status" value="1"/>
</dbReference>
<dbReference type="EMBL" id="CP049056">
    <property type="protein sequence ID" value="QIE54350.1"/>
    <property type="molecule type" value="Genomic_DNA"/>
</dbReference>
<dbReference type="PANTHER" id="PTHR43022">
    <property type="entry name" value="PROTEIN SMF"/>
    <property type="match status" value="1"/>
</dbReference>
<dbReference type="InterPro" id="IPR057666">
    <property type="entry name" value="DrpA_SLOG"/>
</dbReference>
<sequence>MLKPPEPTADDAPATERLAWLCLARSRNVGSMTFRRLIARYGTAARALDALPGIVTRTGANAYQLCSARQGEEEMERAVAAGARMLRLGTPEYPPRLADIPDPPPFLWALGDIQLAHRPAVAVIGARNASSLGLRMARLIAGDLGAAGMVVASGFARGIDAAAHGAALSNGTIAAMAGGVEVIYPEENAALAAKILEGGLFLSEAPMGMRPLARHFPRRNRIVSGLSAGVVLIEAAARSGSLITARMALEQGREVMAVPGAPLDPRAEGCNTLIRQGAALIRSADDVIEALEAPRALNLREVTEPYDLNPPEPANTEASPDLAERALALIGPAAIEVDALARDLAVSSAALSTALLELELEGLIEQRPGGLIALSAGG</sequence>
<dbReference type="Gene3D" id="1.10.10.10">
    <property type="entry name" value="Winged helix-like DNA-binding domain superfamily/Winged helix DNA-binding domain"/>
    <property type="match status" value="1"/>
</dbReference>
<protein>
    <submittedName>
        <fullName evidence="4">DNA-protecting protein DprA</fullName>
    </submittedName>
</protein>
<dbReference type="GO" id="GO:0009294">
    <property type="term" value="P:DNA-mediated transformation"/>
    <property type="evidence" value="ECO:0007669"/>
    <property type="project" value="InterPro"/>
</dbReference>
<gene>
    <name evidence="4" type="primary">dprA</name>
    <name evidence="4" type="ORF">G5B40_02170</name>
</gene>
<reference evidence="4 5" key="1">
    <citation type="submission" date="2020-02" db="EMBL/GenBank/DDBJ databases">
        <title>complete genome sequence of Rhodobacteraceae bacterium.</title>
        <authorList>
            <person name="Park J."/>
            <person name="Kim Y.-S."/>
            <person name="Kim K.-H."/>
        </authorList>
    </citation>
    <scope>NUCLEOTIDE SEQUENCE [LARGE SCALE GENOMIC DNA]</scope>
    <source>
        <strain evidence="4 5">RR4-56</strain>
    </source>
</reference>
<feature type="domain" description="DprA winged helix" evidence="3">
    <location>
        <begin position="310"/>
        <end position="370"/>
    </location>
</feature>
<keyword evidence="5" id="KW-1185">Reference proteome</keyword>
<proteinExistence type="inferred from homology"/>
<dbReference type="KEGG" id="hdh:G5B40_02170"/>
<dbReference type="InterPro" id="IPR003488">
    <property type="entry name" value="DprA"/>
</dbReference>
<evidence type="ECO:0000259" key="2">
    <source>
        <dbReference type="Pfam" id="PF02481"/>
    </source>
</evidence>
<evidence type="ECO:0000256" key="1">
    <source>
        <dbReference type="ARBA" id="ARBA00006525"/>
    </source>
</evidence>
<dbReference type="PANTHER" id="PTHR43022:SF1">
    <property type="entry name" value="PROTEIN SMF"/>
    <property type="match status" value="1"/>
</dbReference>
<feature type="domain" description="Smf/DprA SLOG" evidence="2">
    <location>
        <begin position="86"/>
        <end position="291"/>
    </location>
</feature>
<dbReference type="Pfam" id="PF17782">
    <property type="entry name" value="WHD_DprA"/>
    <property type="match status" value="1"/>
</dbReference>
<accession>A0A7L5BSJ3</accession>
<dbReference type="Gene3D" id="3.40.50.450">
    <property type="match status" value="1"/>
</dbReference>
<dbReference type="SUPFAM" id="SSF102405">
    <property type="entry name" value="MCP/YpsA-like"/>
    <property type="match status" value="1"/>
</dbReference>
<evidence type="ECO:0000313" key="5">
    <source>
        <dbReference type="Proteomes" id="UP000503336"/>
    </source>
</evidence>
<organism evidence="4 5">
    <name type="scientific">Pikeienuella piscinae</name>
    <dbReference type="NCBI Taxonomy" id="2748098"/>
    <lineage>
        <taxon>Bacteria</taxon>
        <taxon>Pseudomonadati</taxon>
        <taxon>Pseudomonadota</taxon>
        <taxon>Alphaproteobacteria</taxon>
        <taxon>Rhodobacterales</taxon>
        <taxon>Paracoccaceae</taxon>
        <taxon>Pikeienuella</taxon>
    </lineage>
</organism>
<dbReference type="InterPro" id="IPR036388">
    <property type="entry name" value="WH-like_DNA-bd_sf"/>
</dbReference>
<dbReference type="AlphaFoldDB" id="A0A7L5BSJ3"/>
<evidence type="ECO:0000259" key="3">
    <source>
        <dbReference type="Pfam" id="PF17782"/>
    </source>
</evidence>
<dbReference type="Pfam" id="PF02481">
    <property type="entry name" value="DNA_processg_A"/>
    <property type="match status" value="1"/>
</dbReference>
<comment type="similarity">
    <text evidence="1">Belongs to the DprA/Smf family.</text>
</comment>
<dbReference type="Proteomes" id="UP000503336">
    <property type="component" value="Chromosome"/>
</dbReference>